<comment type="caution">
    <text evidence="2">The sequence shown here is derived from an EMBL/GenBank/DDBJ whole genome shotgun (WGS) entry which is preliminary data.</text>
</comment>
<evidence type="ECO:0000259" key="1">
    <source>
        <dbReference type="PROSITE" id="PS50887"/>
    </source>
</evidence>
<dbReference type="PANTHER" id="PTHR45138:SF9">
    <property type="entry name" value="DIGUANYLATE CYCLASE DGCM-RELATED"/>
    <property type="match status" value="1"/>
</dbReference>
<dbReference type="RefSeq" id="WP_294180941.1">
    <property type="nucleotide sequence ID" value="NZ_JBGFFE010000010.1"/>
</dbReference>
<dbReference type="PROSITE" id="PS50887">
    <property type="entry name" value="GGDEF"/>
    <property type="match status" value="1"/>
</dbReference>
<dbReference type="SUPFAM" id="SSF54631">
    <property type="entry name" value="CBS-domain pair"/>
    <property type="match status" value="1"/>
</dbReference>
<protein>
    <submittedName>
        <fullName evidence="2">GGDEF domain-containing protein</fullName>
    </submittedName>
</protein>
<dbReference type="Gene3D" id="3.10.580.10">
    <property type="entry name" value="CBS-domain"/>
    <property type="match status" value="1"/>
</dbReference>
<feature type="domain" description="GGDEF" evidence="1">
    <location>
        <begin position="145"/>
        <end position="284"/>
    </location>
</feature>
<dbReference type="NCBIfam" id="TIGR00254">
    <property type="entry name" value="GGDEF"/>
    <property type="match status" value="1"/>
</dbReference>
<dbReference type="PANTHER" id="PTHR45138">
    <property type="entry name" value="REGULATORY COMPONENTS OF SENSORY TRANSDUCTION SYSTEM"/>
    <property type="match status" value="1"/>
</dbReference>
<proteinExistence type="predicted"/>
<gene>
    <name evidence="2" type="ORF">AB8S09_08565</name>
</gene>
<dbReference type="InterPro" id="IPR000160">
    <property type="entry name" value="GGDEF_dom"/>
</dbReference>
<dbReference type="Gene3D" id="3.30.70.270">
    <property type="match status" value="1"/>
</dbReference>
<sequence>MIQNVLSISDKNFVKVNMLSGVNSIQHYFYEDNIECLLVYKSCELVGIVTEKELITAHPNRIVADIMSNKYVCVKGSTYIWKALEIFNQNNDLEIMIVKDKSEITGFITRTILKIELGKHIDLLTGFYKSDYIFYNAYKLIEENKSISVIFMDLDNFGFINKKYGHINGDKVLKSVASILKKNISAYNNIYFCRYAGDEFAILTCYSLNENEALADRIISLVRRNIFSEKILVSISIGIAGCKARNLHEKADILSCIDKLINAASLASTKAKNIDRHLFVVKDIGDISTDN</sequence>
<dbReference type="CDD" id="cd01949">
    <property type="entry name" value="GGDEF"/>
    <property type="match status" value="1"/>
</dbReference>
<dbReference type="InterPro" id="IPR029787">
    <property type="entry name" value="Nucleotide_cyclase"/>
</dbReference>
<keyword evidence="3" id="KW-1185">Reference proteome</keyword>
<dbReference type="Proteomes" id="UP001565220">
    <property type="component" value="Unassembled WGS sequence"/>
</dbReference>
<dbReference type="EMBL" id="JBGFFE010000010">
    <property type="protein sequence ID" value="MEY8763691.1"/>
    <property type="molecule type" value="Genomic_DNA"/>
</dbReference>
<dbReference type="InterPro" id="IPR000644">
    <property type="entry name" value="CBS_dom"/>
</dbReference>
<dbReference type="InterPro" id="IPR046342">
    <property type="entry name" value="CBS_dom_sf"/>
</dbReference>
<dbReference type="SMART" id="SM00267">
    <property type="entry name" value="GGDEF"/>
    <property type="match status" value="1"/>
</dbReference>
<accession>A0ABV4DWS1</accession>
<evidence type="ECO:0000313" key="2">
    <source>
        <dbReference type="EMBL" id="MEY8763691.1"/>
    </source>
</evidence>
<dbReference type="InterPro" id="IPR050469">
    <property type="entry name" value="Diguanylate_Cyclase"/>
</dbReference>
<evidence type="ECO:0000313" key="3">
    <source>
        <dbReference type="Proteomes" id="UP001565220"/>
    </source>
</evidence>
<reference evidence="2 3" key="1">
    <citation type="submission" date="2024-08" db="EMBL/GenBank/DDBJ databases">
        <title>Clostridium lapicellarii sp. nov., and Clostridium renhuaiense sp. nov., two species isolated from the mud in a fermentation cellar used for producing sauce-flavour Chinese liquors.</title>
        <authorList>
            <person name="Yang F."/>
            <person name="Wang H."/>
            <person name="Chen L.Q."/>
            <person name="Zhou N."/>
            <person name="Lu J.J."/>
            <person name="Pu X.X."/>
            <person name="Wan B."/>
            <person name="Wang L."/>
            <person name="Liu S.J."/>
        </authorList>
    </citation>
    <scope>NUCLEOTIDE SEQUENCE [LARGE SCALE GENOMIC DNA]</scope>
    <source>
        <strain evidence="2 3">MT-113</strain>
    </source>
</reference>
<dbReference type="Pfam" id="PF00990">
    <property type="entry name" value="GGDEF"/>
    <property type="match status" value="1"/>
</dbReference>
<dbReference type="Pfam" id="PF00571">
    <property type="entry name" value="CBS"/>
    <property type="match status" value="1"/>
</dbReference>
<name>A0ABV4DWS1_9CLOT</name>
<organism evidence="2 3">
    <name type="scientific">Clostridium lapidicellarium</name>
    <dbReference type="NCBI Taxonomy" id="3240931"/>
    <lineage>
        <taxon>Bacteria</taxon>
        <taxon>Bacillati</taxon>
        <taxon>Bacillota</taxon>
        <taxon>Clostridia</taxon>
        <taxon>Eubacteriales</taxon>
        <taxon>Clostridiaceae</taxon>
        <taxon>Clostridium</taxon>
    </lineage>
</organism>
<dbReference type="InterPro" id="IPR043128">
    <property type="entry name" value="Rev_trsase/Diguanyl_cyclase"/>
</dbReference>
<dbReference type="SUPFAM" id="SSF55073">
    <property type="entry name" value="Nucleotide cyclase"/>
    <property type="match status" value="1"/>
</dbReference>